<accession>A0A2B7Z230</accession>
<dbReference type="OrthoDB" id="422086at2759"/>
<keyword evidence="3" id="KW-1185">Reference proteome</keyword>
<feature type="compositionally biased region" description="Low complexity" evidence="1">
    <location>
        <begin position="100"/>
        <end position="112"/>
    </location>
</feature>
<feature type="region of interest" description="Disordered" evidence="1">
    <location>
        <begin position="96"/>
        <end position="162"/>
    </location>
</feature>
<organism evidence="2 3">
    <name type="scientific">Polytolypa hystricis (strain UAMH7299)</name>
    <dbReference type="NCBI Taxonomy" id="1447883"/>
    <lineage>
        <taxon>Eukaryota</taxon>
        <taxon>Fungi</taxon>
        <taxon>Dikarya</taxon>
        <taxon>Ascomycota</taxon>
        <taxon>Pezizomycotina</taxon>
        <taxon>Eurotiomycetes</taxon>
        <taxon>Eurotiomycetidae</taxon>
        <taxon>Onygenales</taxon>
        <taxon>Onygenales incertae sedis</taxon>
        <taxon>Polytolypa</taxon>
    </lineage>
</organism>
<dbReference type="EMBL" id="PDNA01000012">
    <property type="protein sequence ID" value="PGH26897.1"/>
    <property type="molecule type" value="Genomic_DNA"/>
</dbReference>
<gene>
    <name evidence="2" type="ORF">AJ80_01480</name>
</gene>
<feature type="compositionally biased region" description="Polar residues" evidence="1">
    <location>
        <begin position="118"/>
        <end position="135"/>
    </location>
</feature>
<dbReference type="Proteomes" id="UP000224634">
    <property type="component" value="Unassembled WGS sequence"/>
</dbReference>
<name>A0A2B7Z230_POLH7</name>
<reference evidence="2 3" key="1">
    <citation type="submission" date="2017-10" db="EMBL/GenBank/DDBJ databases">
        <title>Comparative genomics in systemic dimorphic fungi from Ajellomycetaceae.</title>
        <authorList>
            <person name="Munoz J.F."/>
            <person name="Mcewen J.G."/>
            <person name="Clay O.K."/>
            <person name="Cuomo C.A."/>
        </authorList>
    </citation>
    <scope>NUCLEOTIDE SEQUENCE [LARGE SCALE GENOMIC DNA]</scope>
    <source>
        <strain evidence="2 3">UAMH7299</strain>
    </source>
</reference>
<evidence type="ECO:0000313" key="2">
    <source>
        <dbReference type="EMBL" id="PGH26897.1"/>
    </source>
</evidence>
<feature type="region of interest" description="Disordered" evidence="1">
    <location>
        <begin position="39"/>
        <end position="76"/>
    </location>
</feature>
<protein>
    <submittedName>
        <fullName evidence="2">Uncharacterized protein</fullName>
    </submittedName>
</protein>
<feature type="compositionally biased region" description="Low complexity" evidence="1">
    <location>
        <begin position="57"/>
        <end position="70"/>
    </location>
</feature>
<comment type="caution">
    <text evidence="2">The sequence shown here is derived from an EMBL/GenBank/DDBJ whole genome shotgun (WGS) entry which is preliminary data.</text>
</comment>
<evidence type="ECO:0000313" key="3">
    <source>
        <dbReference type="Proteomes" id="UP000224634"/>
    </source>
</evidence>
<evidence type="ECO:0000256" key="1">
    <source>
        <dbReference type="SAM" id="MobiDB-lite"/>
    </source>
</evidence>
<proteinExistence type="predicted"/>
<sequence>MSRQENSQPQSNSLDKMADPEVDMAQLLYDVFDRVAADSKAPGLDGSKWAPSSGIRKPATTPKPTLKPQPAHTNPNMAHVEDTAAFMAAFRNRINKNSQTPATTTTAPAASAEKQDDPQASNNTETHPVSESKPIQPTAVKSPVSENEKPIRQYGATPQKPAVGDVVEEDREHLTRFASWGTPAPRDTPPARIRRVLLSNIPNFLNTPAKVQSIIFGGAIDSFSISTSSATGISAQVVFCDADACKKFYDQTPNGLDVEHNGRRGTVFVDLGGDVDVVSSQLKVSLNVGATRVLRAVGVNTGLSMKEMHALAEGKNFKLEKILDSYDAADKCRTVTFRFCSIDDAVRFRGVILRHEDWEQCNIQYATDP</sequence>
<dbReference type="STRING" id="1447883.A0A2B7Z230"/>
<dbReference type="AlphaFoldDB" id="A0A2B7Z230"/>